<dbReference type="RefSeq" id="WP_025303567.1">
    <property type="nucleotide sequence ID" value="NZ_HG326223.1"/>
</dbReference>
<evidence type="ECO:0000259" key="2">
    <source>
        <dbReference type="Pfam" id="PF21882"/>
    </source>
</evidence>
<dbReference type="AlphaFoldDB" id="A0ABC9IKF5"/>
<organism evidence="3 4">
    <name type="scientific">Serratia marcescens subsp. marcescens Db11</name>
    <dbReference type="NCBI Taxonomy" id="273526"/>
    <lineage>
        <taxon>Bacteria</taxon>
        <taxon>Pseudomonadati</taxon>
        <taxon>Pseudomonadota</taxon>
        <taxon>Gammaproteobacteria</taxon>
        <taxon>Enterobacterales</taxon>
        <taxon>Yersiniaceae</taxon>
        <taxon>Serratia</taxon>
    </lineage>
</organism>
<dbReference type="Pfam" id="PF21882">
    <property type="entry name" value="Gp53-like_C"/>
    <property type="match status" value="1"/>
</dbReference>
<reference evidence="3 4" key="3">
    <citation type="journal article" date="2014" name="Genome Biol. Evol.">
        <title>Genome evolution and plasticity of Serratia marcescens, an important multidrug-resistant nosocomial pathogen.</title>
        <authorList>
            <person name="Iguchi A."/>
            <person name="Nagaya Y."/>
            <person name="Pradel E."/>
            <person name="Ooka T."/>
            <person name="Ogura Y."/>
            <person name="Katsura K."/>
            <person name="Kurokawa K."/>
            <person name="Oshima K."/>
            <person name="Hattori M."/>
            <person name="Parkhill J."/>
            <person name="Sebaihia M."/>
            <person name="Coulthurst S.J."/>
            <person name="Gotoh N."/>
            <person name="Thomson N.R."/>
            <person name="Ewbank J.J."/>
            <person name="Hayashi T."/>
        </authorList>
    </citation>
    <scope>NUCLEOTIDE SEQUENCE [LARGE SCALE GENOMIC DNA]</scope>
    <source>
        <strain evidence="3 4">Db11</strain>
    </source>
</reference>
<reference evidence="3 4" key="1">
    <citation type="submission" date="2013-06" db="EMBL/GenBank/DDBJ databases">
        <authorList>
            <person name="Aslett M."/>
        </authorList>
    </citation>
    <scope>NUCLEOTIDE SEQUENCE [LARGE SCALE GENOMIC DNA]</scope>
    <source>
        <strain evidence="3 4">Db11</strain>
    </source>
</reference>
<name>A0ABC9IKF5_SERMA</name>
<dbReference type="Proteomes" id="UP000018979">
    <property type="component" value="Chromosome I"/>
</dbReference>
<proteinExistence type="predicted"/>
<feature type="region of interest" description="Disordered" evidence="1">
    <location>
        <begin position="1"/>
        <end position="31"/>
    </location>
</feature>
<dbReference type="KEGG" id="smac:SMDB11_2590"/>
<evidence type="ECO:0000256" key="1">
    <source>
        <dbReference type="SAM" id="MobiDB-lite"/>
    </source>
</evidence>
<dbReference type="EMBL" id="HG326223">
    <property type="protein sequence ID" value="CDG13156.1"/>
    <property type="molecule type" value="Genomic_DNA"/>
</dbReference>
<evidence type="ECO:0000313" key="4">
    <source>
        <dbReference type="Proteomes" id="UP000018979"/>
    </source>
</evidence>
<accession>A0ABC9IKF5</accession>
<dbReference type="InterPro" id="IPR054075">
    <property type="entry name" value="Gp53-like_C"/>
</dbReference>
<sequence length="463" mass="49199">MHRIDTPTAQIDKFGPGKNGFTNGDPATGRRATDLNSDMWDAVQEEMANAIEGNGIVLDKSKHNQLYLAIQKAITDPGFLKKANNLSDVADVTEARGNLGLGTAATKNVGTATGNVMEVGAFGLGAGPVHRADAYGNIAEFFRITASSANRPGNNSYGGVRLPIDGGPTTSYVVVGADMTAWIGRSQQQANGVAWARVYTTLFKPTAADVNAVAKTGDRMSGQLIAPALATIPDAIPWGSGPYAEQLNNQAPFFQPNWQWPVTSGGVFVPIAKGTSTRKGRGWPTAVSYGYLMPGEDMHAHPVIHALGDSGMENIWEFNTQTGGLRSGKAGEFATQPWVNNGLGGRVDWGTFNREVGARATTDYVNSTFGPKNTANFSGNGWWRCGSTGLIIQWGTVGQGNDAQVTFPITFPNFCLSVQMTQTSSQWGSQSSSNISATGRSRTGFTSHIYSQEISADWIAVGF</sequence>
<feature type="domain" description="Putative tail fiber protein gp53-like C-terminal" evidence="2">
    <location>
        <begin position="385"/>
        <end position="462"/>
    </location>
</feature>
<evidence type="ECO:0000313" key="3">
    <source>
        <dbReference type="EMBL" id="CDG13156.1"/>
    </source>
</evidence>
<dbReference type="Gene3D" id="2.60.40.3940">
    <property type="match status" value="1"/>
</dbReference>
<reference evidence="4" key="2">
    <citation type="submission" date="2013-11" db="EMBL/GenBank/DDBJ databases">
        <title>Genome sequences of clinical and environmental isolates of Serratia marcescens.</title>
        <authorList>
            <person name="Iguchi A."/>
            <person name="Komatsu H."/>
            <person name="Nagaya Y."/>
            <person name="Ogura Y."/>
            <person name="Katsura K."/>
            <person name="Kurokawa K."/>
            <person name="Ooka T."/>
            <person name="Hattori M."/>
            <person name="Gotoh N."/>
            <person name="Thomson N."/>
            <person name="Hayashi T."/>
        </authorList>
    </citation>
    <scope>NUCLEOTIDE SEQUENCE [LARGE SCALE GENOMIC DNA]</scope>
    <source>
        <strain evidence="4">Db11</strain>
    </source>
</reference>
<gene>
    <name evidence="3" type="ORF">SMDB11_2590</name>
</gene>
<protein>
    <submittedName>
        <fullName evidence="3">Phage protein</fullName>
    </submittedName>
</protein>